<name>B9JV25_ALLAM</name>
<dbReference type="Proteomes" id="UP000001596">
    <property type="component" value="Chromosome 1"/>
</dbReference>
<dbReference type="EMBL" id="CP000633">
    <property type="protein sequence ID" value="ACM38163.1"/>
    <property type="molecule type" value="Genomic_DNA"/>
</dbReference>
<evidence type="ECO:0000313" key="2">
    <source>
        <dbReference type="Proteomes" id="UP000001596"/>
    </source>
</evidence>
<dbReference type="AlphaFoldDB" id="B9JV25"/>
<protein>
    <submittedName>
        <fullName evidence="1">Uncharacterized protein</fullName>
    </submittedName>
</protein>
<evidence type="ECO:0000313" key="1">
    <source>
        <dbReference type="EMBL" id="ACM38163.1"/>
    </source>
</evidence>
<proteinExistence type="predicted"/>
<gene>
    <name evidence="1" type="ordered locus">Avi_4357</name>
</gene>
<reference evidence="1 2" key="1">
    <citation type="journal article" date="2009" name="J. Bacteriol.">
        <title>Genome sequences of three Agrobacterium biovars help elucidate the evolution of multichromosome genomes in bacteria.</title>
        <authorList>
            <person name="Slater S.C."/>
            <person name="Goldman B.S."/>
            <person name="Goodner B."/>
            <person name="Setubal J.C."/>
            <person name="Farrand S.K."/>
            <person name="Nester E.W."/>
            <person name="Burr T.J."/>
            <person name="Banta L."/>
            <person name="Dickerman A.W."/>
            <person name="Paulsen I."/>
            <person name="Otten L."/>
            <person name="Suen G."/>
            <person name="Welch R."/>
            <person name="Almeida N.F."/>
            <person name="Arnold F."/>
            <person name="Burton O.T."/>
            <person name="Du Z."/>
            <person name="Ewing A."/>
            <person name="Godsy E."/>
            <person name="Heisel S."/>
            <person name="Houmiel K.L."/>
            <person name="Jhaveri J."/>
            <person name="Lu J."/>
            <person name="Miller N.M."/>
            <person name="Norton S."/>
            <person name="Chen Q."/>
            <person name="Phoolcharoen W."/>
            <person name="Ohlin V."/>
            <person name="Ondrusek D."/>
            <person name="Pride N."/>
            <person name="Stricklin S.L."/>
            <person name="Sun J."/>
            <person name="Wheeler C."/>
            <person name="Wilson L."/>
            <person name="Zhu H."/>
            <person name="Wood D.W."/>
        </authorList>
    </citation>
    <scope>NUCLEOTIDE SEQUENCE [LARGE SCALE GENOMIC DNA]</scope>
    <source>
        <strain evidence="2">S4 / ATCC BAA-846</strain>
    </source>
</reference>
<keyword evidence="2" id="KW-1185">Reference proteome</keyword>
<dbReference type="HOGENOM" id="CLU_2520235_0_0_5"/>
<organism evidence="1 2">
    <name type="scientific">Allorhizobium ampelinum (strain ATCC BAA-846 / DSM 112012 / S4)</name>
    <name type="common">Agrobacterium vitis (strain S4)</name>
    <dbReference type="NCBI Taxonomy" id="311402"/>
    <lineage>
        <taxon>Bacteria</taxon>
        <taxon>Pseudomonadati</taxon>
        <taxon>Pseudomonadota</taxon>
        <taxon>Alphaproteobacteria</taxon>
        <taxon>Hyphomicrobiales</taxon>
        <taxon>Rhizobiaceae</taxon>
        <taxon>Rhizobium/Agrobacterium group</taxon>
        <taxon>Allorhizobium</taxon>
        <taxon>Allorhizobium ampelinum</taxon>
    </lineage>
</organism>
<dbReference type="STRING" id="311402.Avi_4357"/>
<sequence>MMQNLRALGLLGLGVIALTAAALLTFSLTLVLGAVLTGTLAWRALTLKPKPVAVHARKRQPGQSEEQQPVRIWNDGRGTIIDM</sequence>
<accession>B9JV25</accession>
<dbReference type="KEGG" id="avi:Avi_4357"/>